<dbReference type="AlphaFoldDB" id="A0A222VUW5"/>
<dbReference type="OrthoDB" id="5488434at2"/>
<dbReference type="CDD" id="cd03784">
    <property type="entry name" value="GT1_Gtf-like"/>
    <property type="match status" value="1"/>
</dbReference>
<dbReference type="Proteomes" id="UP000199494">
    <property type="component" value="Unassembled WGS sequence"/>
</dbReference>
<feature type="domain" description="Erythromycin biosynthesis protein CIII-like C-terminal" evidence="4">
    <location>
        <begin position="225"/>
        <end position="358"/>
    </location>
</feature>
<dbReference type="GO" id="GO:0016758">
    <property type="term" value="F:hexosyltransferase activity"/>
    <property type="evidence" value="ECO:0007669"/>
    <property type="project" value="UniProtKB-ARBA"/>
</dbReference>
<dbReference type="InterPro" id="IPR010610">
    <property type="entry name" value="EryCIII-like_C"/>
</dbReference>
<dbReference type="InterPro" id="IPR048284">
    <property type="entry name" value="EryCIII-like_N"/>
</dbReference>
<protein>
    <submittedName>
        <fullName evidence="6">UDP:flavonoid glycosyltransferase YjiC, YdhE family</fullName>
    </submittedName>
</protein>
<comment type="similarity">
    <text evidence="1">Belongs to the glycosyltransferase 28 family.</text>
</comment>
<evidence type="ECO:0000256" key="2">
    <source>
        <dbReference type="ARBA" id="ARBA00022676"/>
    </source>
</evidence>
<proteinExistence type="inferred from homology"/>
<sequence>MRLLFVSAPLLGHAFPMVPLARAMRDSGHDVLFATGGAALSVADAGLTTADVGARVRLGRAGLGVALRHPLLARVEAAGAADLGFVSRLFGSVNTSMLADVLAVADRWKPDLIVHEPLAASAAIAADRYGIPAVVHDTSLFDGAALTEATARRMGSKVAAPSTVLRTAPRSVLATEGGWPLRYVPYSGSGPVPGWLTTPGPPRVLVSRSTVQGPGGGALMAAVAAAASEVPAEFVLVRPPKALARKPMPGNVRFVDWIPIPTVLGSCAAIVHHGGAGTLLTALAAGVPQLVEPGAGDRARHARLISARGAGLAAKSAEVTPGLLGELVADEAIASAAAEVRAEIAAMPSPEEVADRLAGLVADPA</sequence>
<reference evidence="6 7" key="1">
    <citation type="submission" date="2016-10" db="EMBL/GenBank/DDBJ databases">
        <authorList>
            <person name="de Groot N.N."/>
        </authorList>
    </citation>
    <scope>NUCLEOTIDE SEQUENCE [LARGE SCALE GENOMIC DNA]</scope>
    <source>
        <strain evidence="6 7">CGMCC 4.5506</strain>
    </source>
</reference>
<evidence type="ECO:0000259" key="5">
    <source>
        <dbReference type="Pfam" id="PF21036"/>
    </source>
</evidence>
<dbReference type="EMBL" id="FMZE01000007">
    <property type="protein sequence ID" value="SDD29578.1"/>
    <property type="molecule type" value="Genomic_DNA"/>
</dbReference>
<dbReference type="InterPro" id="IPR050426">
    <property type="entry name" value="Glycosyltransferase_28"/>
</dbReference>
<dbReference type="KEGG" id="pmad:BAY61_24975"/>
<evidence type="ECO:0000313" key="7">
    <source>
        <dbReference type="Proteomes" id="UP000199494"/>
    </source>
</evidence>
<dbReference type="PANTHER" id="PTHR48050:SF13">
    <property type="entry name" value="STEROL 3-BETA-GLUCOSYLTRANSFERASE UGT80A2"/>
    <property type="match status" value="1"/>
</dbReference>
<dbReference type="STRING" id="530584.SAMN05421630_107170"/>
<organism evidence="6 7">
    <name type="scientific">Prauserella marina</name>
    <dbReference type="NCBI Taxonomy" id="530584"/>
    <lineage>
        <taxon>Bacteria</taxon>
        <taxon>Bacillati</taxon>
        <taxon>Actinomycetota</taxon>
        <taxon>Actinomycetes</taxon>
        <taxon>Pseudonocardiales</taxon>
        <taxon>Pseudonocardiaceae</taxon>
        <taxon>Prauserella</taxon>
    </lineage>
</organism>
<dbReference type="GO" id="GO:0008194">
    <property type="term" value="F:UDP-glycosyltransferase activity"/>
    <property type="evidence" value="ECO:0007669"/>
    <property type="project" value="InterPro"/>
</dbReference>
<accession>A0A222VUW5</accession>
<name>A0A222VUW5_9PSEU</name>
<dbReference type="RefSeq" id="WP_091807005.1">
    <property type="nucleotide sequence ID" value="NZ_CP016353.1"/>
</dbReference>
<keyword evidence="3 6" id="KW-0808">Transferase</keyword>
<evidence type="ECO:0000256" key="3">
    <source>
        <dbReference type="ARBA" id="ARBA00022679"/>
    </source>
</evidence>
<dbReference type="GO" id="GO:0017000">
    <property type="term" value="P:antibiotic biosynthetic process"/>
    <property type="evidence" value="ECO:0007669"/>
    <property type="project" value="UniProtKB-ARBA"/>
</dbReference>
<keyword evidence="2" id="KW-0328">Glycosyltransferase</keyword>
<dbReference type="Pfam" id="PF06722">
    <property type="entry name" value="EryCIII-like_C"/>
    <property type="match status" value="1"/>
</dbReference>
<evidence type="ECO:0000259" key="4">
    <source>
        <dbReference type="Pfam" id="PF06722"/>
    </source>
</evidence>
<dbReference type="PANTHER" id="PTHR48050">
    <property type="entry name" value="STEROL 3-BETA-GLUCOSYLTRANSFERASE"/>
    <property type="match status" value="1"/>
</dbReference>
<evidence type="ECO:0000313" key="6">
    <source>
        <dbReference type="EMBL" id="SDD29578.1"/>
    </source>
</evidence>
<dbReference type="Gene3D" id="3.40.50.2000">
    <property type="entry name" value="Glycogen Phosphorylase B"/>
    <property type="match status" value="2"/>
</dbReference>
<gene>
    <name evidence="6" type="ORF">SAMN05421630_107170</name>
</gene>
<dbReference type="Pfam" id="PF21036">
    <property type="entry name" value="EryCIII-like_N"/>
    <property type="match status" value="1"/>
</dbReference>
<keyword evidence="7" id="KW-1185">Reference proteome</keyword>
<dbReference type="SUPFAM" id="SSF53756">
    <property type="entry name" value="UDP-Glycosyltransferase/glycogen phosphorylase"/>
    <property type="match status" value="1"/>
</dbReference>
<feature type="domain" description="Erythromycin biosynthesis protein CIII-like N-terminal" evidence="5">
    <location>
        <begin position="23"/>
        <end position="161"/>
    </location>
</feature>
<dbReference type="InterPro" id="IPR002213">
    <property type="entry name" value="UDP_glucos_trans"/>
</dbReference>
<evidence type="ECO:0000256" key="1">
    <source>
        <dbReference type="ARBA" id="ARBA00006962"/>
    </source>
</evidence>